<keyword evidence="2" id="KW-0969">Cilium</keyword>
<gene>
    <name evidence="2" type="ORF">HNR15_003476</name>
</gene>
<accession>A0A853DI65</accession>
<keyword evidence="1" id="KW-1133">Transmembrane helix</keyword>
<keyword evidence="2" id="KW-0282">Flagellum</keyword>
<protein>
    <submittedName>
        <fullName evidence="2">Flagellar biogenesis protein FliO</fullName>
    </submittedName>
</protein>
<keyword evidence="3" id="KW-1185">Reference proteome</keyword>
<sequence>MSTTTVTTRTAANITSRLSASGIQKPPGVDGLTKVVGWSMWAVALLCVLGFIGGIAYLVIGMIEGREIHGVKIIGISLVGAVVVGSATTFIATLTGVSIV</sequence>
<comment type="caution">
    <text evidence="2">The sequence shown here is derived from an EMBL/GenBank/DDBJ whole genome shotgun (WGS) entry which is preliminary data.</text>
</comment>
<organism evidence="2 3">
    <name type="scientific">Allobranchiibius huperziae</name>
    <dbReference type="NCBI Taxonomy" id="1874116"/>
    <lineage>
        <taxon>Bacteria</taxon>
        <taxon>Bacillati</taxon>
        <taxon>Actinomycetota</taxon>
        <taxon>Actinomycetes</taxon>
        <taxon>Micrococcales</taxon>
        <taxon>Dermacoccaceae</taxon>
        <taxon>Allobranchiibius</taxon>
    </lineage>
</organism>
<keyword evidence="1" id="KW-0472">Membrane</keyword>
<dbReference type="EMBL" id="JACCFW010000002">
    <property type="protein sequence ID" value="NYJ76458.1"/>
    <property type="molecule type" value="Genomic_DNA"/>
</dbReference>
<feature type="transmembrane region" description="Helical" evidence="1">
    <location>
        <begin position="73"/>
        <end position="99"/>
    </location>
</feature>
<evidence type="ECO:0000313" key="3">
    <source>
        <dbReference type="Proteomes" id="UP000571817"/>
    </source>
</evidence>
<dbReference type="AlphaFoldDB" id="A0A853DI65"/>
<dbReference type="Proteomes" id="UP000571817">
    <property type="component" value="Unassembled WGS sequence"/>
</dbReference>
<evidence type="ECO:0000256" key="1">
    <source>
        <dbReference type="SAM" id="Phobius"/>
    </source>
</evidence>
<reference evidence="2 3" key="1">
    <citation type="submission" date="2020-07" db="EMBL/GenBank/DDBJ databases">
        <title>Sequencing the genomes of 1000 actinobacteria strains.</title>
        <authorList>
            <person name="Klenk H.-P."/>
        </authorList>
    </citation>
    <scope>NUCLEOTIDE SEQUENCE [LARGE SCALE GENOMIC DNA]</scope>
    <source>
        <strain evidence="2 3">DSM 29531</strain>
    </source>
</reference>
<proteinExistence type="predicted"/>
<feature type="transmembrane region" description="Helical" evidence="1">
    <location>
        <begin position="38"/>
        <end position="61"/>
    </location>
</feature>
<keyword evidence="2" id="KW-0966">Cell projection</keyword>
<dbReference type="RefSeq" id="WP_179483852.1">
    <property type="nucleotide sequence ID" value="NZ_JACCFW010000002.1"/>
</dbReference>
<keyword evidence="1" id="KW-0812">Transmembrane</keyword>
<name>A0A853DI65_9MICO</name>
<evidence type="ECO:0000313" key="2">
    <source>
        <dbReference type="EMBL" id="NYJ76458.1"/>
    </source>
</evidence>